<dbReference type="Proteomes" id="UP000829720">
    <property type="component" value="Unassembled WGS sequence"/>
</dbReference>
<evidence type="ECO:0000313" key="3">
    <source>
        <dbReference type="Proteomes" id="UP000829720"/>
    </source>
</evidence>
<feature type="region of interest" description="Disordered" evidence="1">
    <location>
        <begin position="142"/>
        <end position="169"/>
    </location>
</feature>
<evidence type="ECO:0000313" key="2">
    <source>
        <dbReference type="EMBL" id="KAI1889532.1"/>
    </source>
</evidence>
<organism evidence="2 3">
    <name type="scientific">Albula goreensis</name>
    <dbReference type="NCBI Taxonomy" id="1534307"/>
    <lineage>
        <taxon>Eukaryota</taxon>
        <taxon>Metazoa</taxon>
        <taxon>Chordata</taxon>
        <taxon>Craniata</taxon>
        <taxon>Vertebrata</taxon>
        <taxon>Euteleostomi</taxon>
        <taxon>Actinopterygii</taxon>
        <taxon>Neopterygii</taxon>
        <taxon>Teleostei</taxon>
        <taxon>Albuliformes</taxon>
        <taxon>Albulidae</taxon>
        <taxon>Albula</taxon>
    </lineage>
</organism>
<proteinExistence type="predicted"/>
<feature type="compositionally biased region" description="Low complexity" evidence="1">
    <location>
        <begin position="142"/>
        <end position="156"/>
    </location>
</feature>
<accession>A0A8T3D0N7</accession>
<dbReference type="EMBL" id="JAERUA010000015">
    <property type="protein sequence ID" value="KAI1889532.1"/>
    <property type="molecule type" value="Genomic_DNA"/>
</dbReference>
<name>A0A8T3D0N7_9TELE</name>
<protein>
    <submittedName>
        <fullName evidence="2">Uncharacterized protein</fullName>
    </submittedName>
</protein>
<evidence type="ECO:0000256" key="1">
    <source>
        <dbReference type="SAM" id="MobiDB-lite"/>
    </source>
</evidence>
<reference evidence="2" key="1">
    <citation type="submission" date="2021-01" db="EMBL/GenBank/DDBJ databases">
        <authorList>
            <person name="Zahm M."/>
            <person name="Roques C."/>
            <person name="Cabau C."/>
            <person name="Klopp C."/>
            <person name="Donnadieu C."/>
            <person name="Jouanno E."/>
            <person name="Lampietro C."/>
            <person name="Louis A."/>
            <person name="Herpin A."/>
            <person name="Echchiki A."/>
            <person name="Berthelot C."/>
            <person name="Parey E."/>
            <person name="Roest-Crollius H."/>
            <person name="Braasch I."/>
            <person name="Postlethwait J."/>
            <person name="Bobe J."/>
            <person name="Montfort J."/>
            <person name="Bouchez O."/>
            <person name="Begum T."/>
            <person name="Mejri S."/>
            <person name="Adams A."/>
            <person name="Chen W.-J."/>
            <person name="Guiguen Y."/>
        </authorList>
    </citation>
    <scope>NUCLEOTIDE SEQUENCE</scope>
    <source>
        <tissue evidence="2">Blood</tissue>
    </source>
</reference>
<feature type="region of interest" description="Disordered" evidence="1">
    <location>
        <begin position="66"/>
        <end position="107"/>
    </location>
</feature>
<feature type="compositionally biased region" description="Basic and acidic residues" evidence="1">
    <location>
        <begin position="66"/>
        <end position="77"/>
    </location>
</feature>
<dbReference type="AlphaFoldDB" id="A0A8T3D0N7"/>
<feature type="compositionally biased region" description="Basic and acidic residues" evidence="1">
    <location>
        <begin position="92"/>
        <end position="107"/>
    </location>
</feature>
<comment type="caution">
    <text evidence="2">The sequence shown here is derived from an EMBL/GenBank/DDBJ whole genome shotgun (WGS) entry which is preliminary data.</text>
</comment>
<keyword evidence="3" id="KW-1185">Reference proteome</keyword>
<sequence length="169" mass="18561">MDTRTEADQPRSYTQTRAGACAHVHARTHIPLSVTGLLVSSCVTSGLISKRSQREQHYPLRERTLGVGRERSAERGRGVRKASPGHGAVTRESCEPQKEEGKEERGEAVRELCSALPQRLLPSSVFRGVYLPPAPPRLPPAAFAFPFPGRPRGMGPWTRPQRPESSDSS</sequence>
<gene>
    <name evidence="2" type="ORF">AGOR_G00163840</name>
</gene>